<dbReference type="Gene3D" id="3.40.50.880">
    <property type="match status" value="1"/>
</dbReference>
<evidence type="ECO:0000256" key="1">
    <source>
        <dbReference type="SAM" id="MobiDB-lite"/>
    </source>
</evidence>
<sequence length="920" mass="103799">MHIDVKYPILFLLMIPVIFVLILFYRKSNRINSLEKKWIVLLRAFIFSLLIFALTLPEMLLPIKGENVIFLVDRSASMKGSEEQILTWINKSVQSKNKMDSYAIVSTGNHAAVEQSLTKMGDPIQEFSTQVGGDNTNIEQGIQLASALIPNHQKGRIILFSDGNETNGKAIEAAKLLKHQNIELDYVDVSGESGSDVALTEFKAPASLYQGEKAQLKLIANSTTNKAATVRISLNNREIMKKQVEVNKGENEFTFSHEVDETGMFVYKAEIIADDEAYLENNELFAVSNVKGIPKALIVQGEGNEQLSNILRSSNIQVDLLTAKQLPTTLSGYLPYQSIIFDNVDATSIGEKQMKIIEKAVKEFGVGFVMTGGENSFGLGGYFKTPIEKLLPVTMDIKGKKKMPTLGLVIVMDRSGSMSGQKLSLAKEAAARSVELMREEDTLGFIAFDDRPWVIVETEPIRDKKKVMKKIRSVTEGGGTEIYTSLKMAYDELMPLKLQRKHIILLTDGQSSNADYETLIEEGKKENITISTVALGQDADIRLLESLAEYGSGRFYNVTDSTVIPSILSRETVMASRTYIEDNPFYPVIQPYPDWLKHFKNGVPQMNAYIAVTPKQTAQVSVVSEKEDPILAEWQYGLGKTIAYTSDTSGKWAGDWARWNEWPNFWSHLVTKTFPSYENIPYDMRVTEENGKTLLQLKSNEAAILPLEAVVVSQSGNEMNVQTKMVAPGEYELKMEDTPGMYFLMVKQHTGEETEQAFQTGFTIPYSKEYLLKEVNQPFLKDLAGVVNGKELENEQAAFSPTIGESYHRRPIAEWLLLTAFLVFFIEIALRRFGFQPLIKLKNRNVKDKQETTVNPIQTLINTKKQKSKPKIVLNRRTEEKQTEKRHKEKKEEKPYPKTEGSDQEDRMQRLLNAKKGKRR</sequence>
<proteinExistence type="predicted"/>
<dbReference type="CDD" id="cd00198">
    <property type="entry name" value="vWFA"/>
    <property type="match status" value="1"/>
</dbReference>
<feature type="region of interest" description="Disordered" evidence="1">
    <location>
        <begin position="864"/>
        <end position="920"/>
    </location>
</feature>
<feature type="compositionally biased region" description="Basic and acidic residues" evidence="1">
    <location>
        <begin position="890"/>
        <end position="909"/>
    </location>
</feature>
<keyword evidence="2" id="KW-0472">Membrane</keyword>
<feature type="transmembrane region" description="Helical" evidence="2">
    <location>
        <begin position="815"/>
        <end position="834"/>
    </location>
</feature>
<dbReference type="Pfam" id="PF00092">
    <property type="entry name" value="VWA"/>
    <property type="match status" value="1"/>
</dbReference>
<evidence type="ECO:0000313" key="5">
    <source>
        <dbReference type="Proteomes" id="UP000189761"/>
    </source>
</evidence>
<feature type="domain" description="VWFA" evidence="3">
    <location>
        <begin position="407"/>
        <end position="571"/>
    </location>
</feature>
<evidence type="ECO:0000256" key="2">
    <source>
        <dbReference type="SAM" id="Phobius"/>
    </source>
</evidence>
<organism evidence="4 5">
    <name type="scientific">Heyndrickxia oleronia</name>
    <dbReference type="NCBI Taxonomy" id="38875"/>
    <lineage>
        <taxon>Bacteria</taxon>
        <taxon>Bacillati</taxon>
        <taxon>Bacillota</taxon>
        <taxon>Bacilli</taxon>
        <taxon>Bacillales</taxon>
        <taxon>Bacillaceae</taxon>
        <taxon>Heyndrickxia</taxon>
    </lineage>
</organism>
<dbReference type="InterPro" id="IPR029062">
    <property type="entry name" value="Class_I_gatase-like"/>
</dbReference>
<dbReference type="SMART" id="SM00327">
    <property type="entry name" value="VWA"/>
    <property type="match status" value="2"/>
</dbReference>
<dbReference type="SUPFAM" id="SSF52317">
    <property type="entry name" value="Class I glutamine amidotransferase-like"/>
    <property type="match status" value="1"/>
</dbReference>
<dbReference type="Pfam" id="PF13519">
    <property type="entry name" value="VWA_2"/>
    <property type="match status" value="1"/>
</dbReference>
<dbReference type="PROSITE" id="PS50234">
    <property type="entry name" value="VWFA"/>
    <property type="match status" value="1"/>
</dbReference>
<keyword evidence="2" id="KW-0812">Transmembrane</keyword>
<dbReference type="PANTHER" id="PTHR37947">
    <property type="entry name" value="BLL2462 PROTEIN"/>
    <property type="match status" value="1"/>
</dbReference>
<feature type="transmembrane region" description="Helical" evidence="2">
    <location>
        <begin position="6"/>
        <end position="26"/>
    </location>
</feature>
<dbReference type="Proteomes" id="UP000189761">
    <property type="component" value="Unassembled WGS sequence"/>
</dbReference>
<comment type="caution">
    <text evidence="4">The sequence shown here is derived from an EMBL/GenBank/DDBJ whole genome shotgun (WGS) entry which is preliminary data.</text>
</comment>
<dbReference type="InterPro" id="IPR002035">
    <property type="entry name" value="VWF_A"/>
</dbReference>
<protein>
    <recommendedName>
        <fullName evidence="3">VWFA domain-containing protein</fullName>
    </recommendedName>
</protein>
<dbReference type="RefSeq" id="WP_071976586.1">
    <property type="nucleotide sequence ID" value="NZ_CP065424.1"/>
</dbReference>
<evidence type="ECO:0000259" key="3">
    <source>
        <dbReference type="PROSITE" id="PS50234"/>
    </source>
</evidence>
<feature type="transmembrane region" description="Helical" evidence="2">
    <location>
        <begin position="38"/>
        <end position="56"/>
    </location>
</feature>
<dbReference type="SUPFAM" id="SSF53300">
    <property type="entry name" value="vWA-like"/>
    <property type="match status" value="2"/>
</dbReference>
<dbReference type="PANTHER" id="PTHR37947:SF2">
    <property type="entry name" value="VON WILLEBRAND FACTOR TYPE A"/>
    <property type="match status" value="1"/>
</dbReference>
<accession>A0A8E2I674</accession>
<evidence type="ECO:0000313" key="4">
    <source>
        <dbReference type="EMBL" id="OOP66765.1"/>
    </source>
</evidence>
<keyword evidence="2" id="KW-1133">Transmembrane helix</keyword>
<dbReference type="Gene3D" id="3.40.50.410">
    <property type="entry name" value="von Willebrand factor, type A domain"/>
    <property type="match status" value="2"/>
</dbReference>
<gene>
    <name evidence="4" type="ORF">BWZ43_19290</name>
</gene>
<name>A0A8E2I674_9BACI</name>
<reference evidence="4 5" key="1">
    <citation type="submission" date="2017-01" db="EMBL/GenBank/DDBJ databases">
        <title>Draft genome sequence of Bacillus oleronius.</title>
        <authorList>
            <person name="Allam M."/>
        </authorList>
    </citation>
    <scope>NUCLEOTIDE SEQUENCE [LARGE SCALE GENOMIC DNA]</scope>
    <source>
        <strain evidence="4 5">DSM 9356</strain>
    </source>
</reference>
<dbReference type="AlphaFoldDB" id="A0A8E2I674"/>
<dbReference type="EMBL" id="MTLA01000266">
    <property type="protein sequence ID" value="OOP66765.1"/>
    <property type="molecule type" value="Genomic_DNA"/>
</dbReference>
<keyword evidence="5" id="KW-1185">Reference proteome</keyword>
<dbReference type="InterPro" id="IPR036465">
    <property type="entry name" value="vWFA_dom_sf"/>
</dbReference>